<evidence type="ECO:0000313" key="1">
    <source>
        <dbReference type="Ensembl" id="ENSSPUP00000015094.1"/>
    </source>
</evidence>
<sequence>MFTQNLREGYRAVGGRFTKPLKWLYERTRLPVIPINGGFPVKLRTYLGDPITYDPNMTATELAEKTRMAILALRDRHQKLPGNILRALQERFYKHQKDD</sequence>
<dbReference type="Ensembl" id="ENSSPUT00000016099.1">
    <property type="protein sequence ID" value="ENSSPUP00000015094.1"/>
    <property type="gene ID" value="ENSSPUG00000011650.1"/>
</dbReference>
<accession>A0A8D0GX37</accession>
<evidence type="ECO:0000313" key="2">
    <source>
        <dbReference type="Proteomes" id="UP000694392"/>
    </source>
</evidence>
<name>A0A8D0GX37_SPHPU</name>
<dbReference type="AlphaFoldDB" id="A0A8D0GX37"/>
<protein>
    <submittedName>
        <fullName evidence="1">Uncharacterized protein</fullName>
    </submittedName>
</protein>
<reference evidence="1" key="2">
    <citation type="submission" date="2025-09" db="UniProtKB">
        <authorList>
            <consortium name="Ensembl"/>
        </authorList>
    </citation>
    <scope>IDENTIFICATION</scope>
</reference>
<dbReference type="Proteomes" id="UP000694392">
    <property type="component" value="Unplaced"/>
</dbReference>
<dbReference type="GeneTree" id="ENSGT00940000170053"/>
<reference evidence="1" key="1">
    <citation type="submission" date="2025-08" db="UniProtKB">
        <authorList>
            <consortium name="Ensembl"/>
        </authorList>
    </citation>
    <scope>IDENTIFICATION</scope>
</reference>
<keyword evidence="2" id="KW-1185">Reference proteome</keyword>
<proteinExistence type="predicted"/>
<dbReference type="OMA" id="PINGGFP"/>
<organism evidence="1 2">
    <name type="scientific">Sphenodon punctatus</name>
    <name type="common">Tuatara</name>
    <name type="synonym">Hatteria punctata</name>
    <dbReference type="NCBI Taxonomy" id="8508"/>
    <lineage>
        <taxon>Eukaryota</taxon>
        <taxon>Metazoa</taxon>
        <taxon>Chordata</taxon>
        <taxon>Craniata</taxon>
        <taxon>Vertebrata</taxon>
        <taxon>Euteleostomi</taxon>
        <taxon>Lepidosauria</taxon>
        <taxon>Sphenodontia</taxon>
        <taxon>Sphenodontidae</taxon>
        <taxon>Sphenodon</taxon>
    </lineage>
</organism>